<proteinExistence type="inferred from homology"/>
<comment type="similarity">
    <text evidence="5">Belongs to the HIPP family.</text>
</comment>
<feature type="compositionally biased region" description="Low complexity" evidence="6">
    <location>
        <begin position="424"/>
        <end position="435"/>
    </location>
</feature>
<dbReference type="SUPFAM" id="SSF55008">
    <property type="entry name" value="HMA, heavy metal-associated domain"/>
    <property type="match status" value="1"/>
</dbReference>
<feature type="compositionally biased region" description="Gly residues" evidence="6">
    <location>
        <begin position="261"/>
        <end position="272"/>
    </location>
</feature>
<evidence type="ECO:0000313" key="8">
    <source>
        <dbReference type="EMBL" id="RZB54723.1"/>
    </source>
</evidence>
<evidence type="ECO:0000256" key="1">
    <source>
        <dbReference type="ARBA" id="ARBA00022481"/>
    </source>
</evidence>
<keyword evidence="9" id="KW-1185">Reference proteome</keyword>
<feature type="domain" description="HMA" evidence="7">
    <location>
        <begin position="9"/>
        <end position="72"/>
    </location>
</feature>
<organism evidence="8 9">
    <name type="scientific">Glycine soja</name>
    <name type="common">Wild soybean</name>
    <dbReference type="NCBI Taxonomy" id="3848"/>
    <lineage>
        <taxon>Eukaryota</taxon>
        <taxon>Viridiplantae</taxon>
        <taxon>Streptophyta</taxon>
        <taxon>Embryophyta</taxon>
        <taxon>Tracheophyta</taxon>
        <taxon>Spermatophyta</taxon>
        <taxon>Magnoliopsida</taxon>
        <taxon>eudicotyledons</taxon>
        <taxon>Gunneridae</taxon>
        <taxon>Pentapetalae</taxon>
        <taxon>rosids</taxon>
        <taxon>fabids</taxon>
        <taxon>Fabales</taxon>
        <taxon>Fabaceae</taxon>
        <taxon>Papilionoideae</taxon>
        <taxon>50 kb inversion clade</taxon>
        <taxon>NPAAA clade</taxon>
        <taxon>indigoferoid/millettioid clade</taxon>
        <taxon>Phaseoleae</taxon>
        <taxon>Glycine</taxon>
        <taxon>Glycine subgen. Soja</taxon>
    </lineage>
</organism>
<protein>
    <submittedName>
        <fullName evidence="8">Heavy metal-associated isoprenylated plant protein 32</fullName>
    </submittedName>
</protein>
<dbReference type="FunFam" id="3.30.70.100:FF:000008">
    <property type="entry name" value="Copper transport protein ATOX1"/>
    <property type="match status" value="1"/>
</dbReference>
<dbReference type="PROSITE" id="PS50846">
    <property type="entry name" value="HMA_2"/>
    <property type="match status" value="1"/>
</dbReference>
<dbReference type="EMBL" id="QZWG01000017">
    <property type="protein sequence ID" value="RZB54723.1"/>
    <property type="molecule type" value="Genomic_DNA"/>
</dbReference>
<evidence type="ECO:0000256" key="3">
    <source>
        <dbReference type="ARBA" id="ARBA00023288"/>
    </source>
</evidence>
<gene>
    <name evidence="8" type="ORF">D0Y65_044593</name>
</gene>
<keyword evidence="4" id="KW-0636">Prenylation</keyword>
<dbReference type="AlphaFoldDB" id="A0A445G0E9"/>
<dbReference type="CDD" id="cd00371">
    <property type="entry name" value="HMA"/>
    <property type="match status" value="1"/>
</dbReference>
<keyword evidence="1" id="KW-0488">Methylation</keyword>
<sequence>MSKEEFLKIQKCVLKVNIHCDGCKHKVKKILQKIDGVFTTEIDAEQGKVTVSGNVDPNVLIKKLTKSGKHAKLWGAPKPNNNNNHNHNNQNHLADQFKNMHINHHKDAGGNHNNKGQHQIQNQPKGGGGNNQPKGGSGGGGGQQQGPTPQQQLQLQLQQQQRLQQQLEQLHRMKGLQDLNLPQFKDLKLTPHNPNLNPNAKAVKFDIPEEDDDFTDDELDDFDDDFDDFDDDFDDDEMDDLPPSKMKLPPMMMNAPPKGASNGGDGKKGGGPVPVPVQVHGIPGNGGGKKGGGGGGNNQNQGGGNKNNGGKNGGGAPEGKHGGGGGGGNKNGNGNNGAGNNNNNGGKKGNPMGGVGVQPMNGGFQNMGGDGGPQVMMSGRNVGPMSMPMPNIPAVQGLPAGPVNGGGYFQGAGPEAMPGNPFHQQQQQQQQQQQLQQQQQYMAAMMNQQRAIGNDRFQPMMYARPPPAVNYMYPPYPYPPPDPYTHFFSDENTSSCNVM</sequence>
<dbReference type="InterPro" id="IPR006121">
    <property type="entry name" value="HMA_dom"/>
</dbReference>
<keyword evidence="3" id="KW-0449">Lipoprotein</keyword>
<accession>A0A445G0E9</accession>
<dbReference type="PANTHER" id="PTHR45868">
    <property type="entry name" value="HEAVY METAL-ASSOCIATED ISOPRENYLATED PLANT PROTEIN 33-RELATED"/>
    <property type="match status" value="1"/>
</dbReference>
<dbReference type="Proteomes" id="UP000289340">
    <property type="component" value="Chromosome 17"/>
</dbReference>
<dbReference type="PANTHER" id="PTHR45868:SF74">
    <property type="entry name" value="HEAVY METAL-ASSOCIATED ISOPRENYLATED PLANT PROTEIN 33"/>
    <property type="match status" value="1"/>
</dbReference>
<dbReference type="InterPro" id="IPR036163">
    <property type="entry name" value="HMA_dom_sf"/>
</dbReference>
<comment type="caution">
    <text evidence="8">The sequence shown here is derived from an EMBL/GenBank/DDBJ whole genome shotgun (WGS) entry which is preliminary data.</text>
</comment>
<reference evidence="8 9" key="1">
    <citation type="submission" date="2018-09" db="EMBL/GenBank/DDBJ databases">
        <title>A high-quality reference genome of wild soybean provides a powerful tool to mine soybean genomes.</title>
        <authorList>
            <person name="Xie M."/>
            <person name="Chung C.Y.L."/>
            <person name="Li M.-W."/>
            <person name="Wong F.-L."/>
            <person name="Chan T.-F."/>
            <person name="Lam H.-M."/>
        </authorList>
    </citation>
    <scope>NUCLEOTIDE SEQUENCE [LARGE SCALE GENOMIC DNA]</scope>
    <source>
        <strain evidence="9">cv. W05</strain>
        <tissue evidence="8">Hypocotyl of etiolated seedlings</tissue>
    </source>
</reference>
<evidence type="ECO:0000313" key="9">
    <source>
        <dbReference type="Proteomes" id="UP000289340"/>
    </source>
</evidence>
<feature type="compositionally biased region" description="Gly residues" evidence="6">
    <location>
        <begin position="125"/>
        <end position="144"/>
    </location>
</feature>
<feature type="compositionally biased region" description="Acidic residues" evidence="6">
    <location>
        <begin position="231"/>
        <end position="240"/>
    </location>
</feature>
<dbReference type="Pfam" id="PF00403">
    <property type="entry name" value="HMA"/>
    <property type="match status" value="1"/>
</dbReference>
<dbReference type="Gramene" id="XM_028355313.1">
    <property type="protein sequence ID" value="XP_028211114.1"/>
    <property type="gene ID" value="LOC114393852"/>
</dbReference>
<keyword evidence="2" id="KW-0479">Metal-binding</keyword>
<feature type="compositionally biased region" description="Gly residues" evidence="6">
    <location>
        <begin position="346"/>
        <end position="356"/>
    </location>
</feature>
<feature type="region of interest" description="Disordered" evidence="6">
    <location>
        <begin position="103"/>
        <end position="153"/>
    </location>
</feature>
<feature type="compositionally biased region" description="Low complexity" evidence="6">
    <location>
        <begin position="241"/>
        <end position="253"/>
    </location>
</feature>
<feature type="region of interest" description="Disordered" evidence="6">
    <location>
        <begin position="71"/>
        <end position="91"/>
    </location>
</feature>
<evidence type="ECO:0000256" key="6">
    <source>
        <dbReference type="SAM" id="MobiDB-lite"/>
    </source>
</evidence>
<feature type="compositionally biased region" description="Low complexity" evidence="6">
    <location>
        <begin position="80"/>
        <end position="91"/>
    </location>
</feature>
<evidence type="ECO:0000256" key="5">
    <source>
        <dbReference type="ARBA" id="ARBA00024045"/>
    </source>
</evidence>
<name>A0A445G0E9_GLYSO</name>
<evidence type="ECO:0000256" key="2">
    <source>
        <dbReference type="ARBA" id="ARBA00022723"/>
    </source>
</evidence>
<dbReference type="GO" id="GO:0046872">
    <property type="term" value="F:metal ion binding"/>
    <property type="evidence" value="ECO:0007669"/>
    <property type="project" value="UniProtKB-KW"/>
</dbReference>
<feature type="compositionally biased region" description="Gly residues" evidence="6">
    <location>
        <begin position="283"/>
        <end position="337"/>
    </location>
</feature>
<dbReference type="Gene3D" id="3.30.70.100">
    <property type="match status" value="1"/>
</dbReference>
<dbReference type="SMR" id="A0A445G0E9"/>
<feature type="region of interest" description="Disordered" evidence="6">
    <location>
        <begin position="231"/>
        <end position="361"/>
    </location>
</feature>
<evidence type="ECO:0000256" key="4">
    <source>
        <dbReference type="ARBA" id="ARBA00023289"/>
    </source>
</evidence>
<feature type="region of interest" description="Disordered" evidence="6">
    <location>
        <begin position="411"/>
        <end position="435"/>
    </location>
</feature>
<evidence type="ECO:0000259" key="7">
    <source>
        <dbReference type="PROSITE" id="PS50846"/>
    </source>
</evidence>